<keyword evidence="3 6" id="KW-0812">Transmembrane</keyword>
<feature type="transmembrane region" description="Helical" evidence="6">
    <location>
        <begin position="12"/>
        <end position="33"/>
    </location>
</feature>
<protein>
    <submittedName>
        <fullName evidence="7">ATP synthase subunit I</fullName>
    </submittedName>
</protein>
<sequence>MTNILTKPGKKVANIQLIMQLIVTLLSFITVYFNWGFTMAQSALAGGAVSIIPNFVFAHKAFKFAGASASQQVVDSFYKGVKLKMILTAILFVLCFKFLDLAPIAFFTTYSLTMLAPFLASVVNKFNFNQQ</sequence>
<evidence type="ECO:0000256" key="6">
    <source>
        <dbReference type="SAM" id="Phobius"/>
    </source>
</evidence>
<evidence type="ECO:0000313" key="8">
    <source>
        <dbReference type="Proteomes" id="UP001248581"/>
    </source>
</evidence>
<evidence type="ECO:0000256" key="1">
    <source>
        <dbReference type="ARBA" id="ARBA00004651"/>
    </source>
</evidence>
<comment type="subcellular location">
    <subcellularLocation>
        <location evidence="1">Cell membrane</location>
        <topology evidence="1">Multi-pass membrane protein</topology>
    </subcellularLocation>
</comment>
<feature type="transmembrane region" description="Helical" evidence="6">
    <location>
        <begin position="39"/>
        <end position="62"/>
    </location>
</feature>
<evidence type="ECO:0000256" key="5">
    <source>
        <dbReference type="ARBA" id="ARBA00023136"/>
    </source>
</evidence>
<keyword evidence="8" id="KW-1185">Reference proteome</keyword>
<evidence type="ECO:0000256" key="2">
    <source>
        <dbReference type="ARBA" id="ARBA00022475"/>
    </source>
</evidence>
<dbReference type="EMBL" id="CP134146">
    <property type="protein sequence ID" value="WNC68538.1"/>
    <property type="molecule type" value="Genomic_DNA"/>
</dbReference>
<evidence type="ECO:0000256" key="3">
    <source>
        <dbReference type="ARBA" id="ARBA00022692"/>
    </source>
</evidence>
<dbReference type="RefSeq" id="WP_348387693.1">
    <property type="nucleotide sequence ID" value="NZ_CP134146.1"/>
</dbReference>
<dbReference type="Proteomes" id="UP001248581">
    <property type="component" value="Chromosome"/>
</dbReference>
<dbReference type="Pfam" id="PF03899">
    <property type="entry name" value="ATP-synt_I"/>
    <property type="match status" value="1"/>
</dbReference>
<reference evidence="8" key="1">
    <citation type="submission" date="2023-09" db="EMBL/GenBank/DDBJ databases">
        <authorList>
            <person name="Li S."/>
            <person name="Li X."/>
            <person name="Zhang C."/>
            <person name="Zhao Z."/>
        </authorList>
    </citation>
    <scope>NUCLEOTIDE SEQUENCE [LARGE SCALE GENOMIC DNA]</scope>
    <source>
        <strain evidence="8">SQ345</strain>
    </source>
</reference>
<evidence type="ECO:0000313" key="7">
    <source>
        <dbReference type="EMBL" id="WNC68538.1"/>
    </source>
</evidence>
<name>A0ABY9TI83_9GAMM</name>
<gene>
    <name evidence="7" type="ORF">RI845_18740</name>
</gene>
<accession>A0ABY9TI83</accession>
<feature type="transmembrane region" description="Helical" evidence="6">
    <location>
        <begin position="83"/>
        <end position="99"/>
    </location>
</feature>
<dbReference type="InterPro" id="IPR005598">
    <property type="entry name" value="ATP_synth_I"/>
</dbReference>
<keyword evidence="5 6" id="KW-0472">Membrane</keyword>
<keyword evidence="4 6" id="KW-1133">Transmembrane helix</keyword>
<organism evidence="7 8">
    <name type="scientific">Thalassotalea nanhaiensis</name>
    <dbReference type="NCBI Taxonomy" id="3065648"/>
    <lineage>
        <taxon>Bacteria</taxon>
        <taxon>Pseudomonadati</taxon>
        <taxon>Pseudomonadota</taxon>
        <taxon>Gammaproteobacteria</taxon>
        <taxon>Alteromonadales</taxon>
        <taxon>Colwelliaceae</taxon>
        <taxon>Thalassotalea</taxon>
    </lineage>
</organism>
<proteinExistence type="predicted"/>
<evidence type="ECO:0000256" key="4">
    <source>
        <dbReference type="ARBA" id="ARBA00022989"/>
    </source>
</evidence>
<keyword evidence="2" id="KW-1003">Cell membrane</keyword>